<gene>
    <name evidence="4" type="ORF">G3I70_33660</name>
</gene>
<keyword evidence="2" id="KW-1133">Transmembrane helix</keyword>
<protein>
    <submittedName>
        <fullName evidence="4">LCP family protein</fullName>
    </submittedName>
</protein>
<name>A0A6L9QQI0_9ACTN</name>
<dbReference type="NCBIfam" id="TIGR00350">
    <property type="entry name" value="lytR_cpsA_psr"/>
    <property type="match status" value="1"/>
</dbReference>
<proteinExistence type="inferred from homology"/>
<dbReference type="Pfam" id="PF03816">
    <property type="entry name" value="LytR_cpsA_psr"/>
    <property type="match status" value="1"/>
</dbReference>
<dbReference type="InterPro" id="IPR004474">
    <property type="entry name" value="LytR_CpsA_psr"/>
</dbReference>
<accession>A0A6L9QQI0</accession>
<reference evidence="4 5" key="1">
    <citation type="submission" date="2020-01" db="EMBL/GenBank/DDBJ databases">
        <title>Insect and environment-associated Actinomycetes.</title>
        <authorList>
            <person name="Currrie C."/>
            <person name="Chevrette M."/>
            <person name="Carlson C."/>
            <person name="Stubbendieck R."/>
            <person name="Wendt-Pienkowski E."/>
        </authorList>
    </citation>
    <scope>NUCLEOTIDE SEQUENCE [LARGE SCALE GENOMIC DNA]</scope>
    <source>
        <strain evidence="4 5">SID10258</strain>
    </source>
</reference>
<evidence type="ECO:0000256" key="1">
    <source>
        <dbReference type="ARBA" id="ARBA00006068"/>
    </source>
</evidence>
<comment type="similarity">
    <text evidence="1">Belongs to the LytR/CpsA/Psr (LCP) family.</text>
</comment>
<evidence type="ECO:0000256" key="2">
    <source>
        <dbReference type="SAM" id="Phobius"/>
    </source>
</evidence>
<evidence type="ECO:0000259" key="3">
    <source>
        <dbReference type="Pfam" id="PF03816"/>
    </source>
</evidence>
<feature type="transmembrane region" description="Helical" evidence="2">
    <location>
        <begin position="45"/>
        <end position="66"/>
    </location>
</feature>
<comment type="caution">
    <text evidence="4">The sequence shown here is derived from an EMBL/GenBank/DDBJ whole genome shotgun (WGS) entry which is preliminary data.</text>
</comment>
<keyword evidence="2" id="KW-0472">Membrane</keyword>
<dbReference type="InterPro" id="IPR050922">
    <property type="entry name" value="LytR/CpsA/Psr_CW_biosynth"/>
</dbReference>
<evidence type="ECO:0000313" key="4">
    <source>
        <dbReference type="EMBL" id="NEA27408.1"/>
    </source>
</evidence>
<dbReference type="PANTHER" id="PTHR33392:SF6">
    <property type="entry name" value="POLYISOPRENYL-TEICHOIC ACID--PEPTIDOGLYCAN TEICHOIC ACID TRANSFERASE TAGU"/>
    <property type="match status" value="1"/>
</dbReference>
<dbReference type="AlphaFoldDB" id="A0A6L9QQI0"/>
<evidence type="ECO:0000313" key="5">
    <source>
        <dbReference type="Proteomes" id="UP000475532"/>
    </source>
</evidence>
<dbReference type="Gene3D" id="3.40.630.190">
    <property type="entry name" value="LCP protein"/>
    <property type="match status" value="1"/>
</dbReference>
<dbReference type="EMBL" id="JAAGLI010000915">
    <property type="protein sequence ID" value="NEA27408.1"/>
    <property type="molecule type" value="Genomic_DNA"/>
</dbReference>
<dbReference type="PANTHER" id="PTHR33392">
    <property type="entry name" value="POLYISOPRENYL-TEICHOIC ACID--PEPTIDOGLYCAN TEICHOIC ACID TRANSFERASE TAGU"/>
    <property type="match status" value="1"/>
</dbReference>
<feature type="domain" description="Cell envelope-related transcriptional attenuator" evidence="3">
    <location>
        <begin position="104"/>
        <end position="258"/>
    </location>
</feature>
<dbReference type="RefSeq" id="WP_163061865.1">
    <property type="nucleotide sequence ID" value="NZ_JAAGLI010000915.1"/>
</dbReference>
<organism evidence="4 5">
    <name type="scientific">Actinomadura bangladeshensis</name>
    <dbReference type="NCBI Taxonomy" id="453573"/>
    <lineage>
        <taxon>Bacteria</taxon>
        <taxon>Bacillati</taxon>
        <taxon>Actinomycetota</taxon>
        <taxon>Actinomycetes</taxon>
        <taxon>Streptosporangiales</taxon>
        <taxon>Thermomonosporaceae</taxon>
        <taxon>Actinomadura</taxon>
    </lineage>
</organism>
<dbReference type="Proteomes" id="UP000475532">
    <property type="component" value="Unassembled WGS sequence"/>
</dbReference>
<keyword evidence="2" id="KW-0812">Transmembrane</keyword>
<sequence length="337" mass="36528">MSVDDLDLIRDLGRSLEHPPPPSLGRQRNRLLDASRRRRRVPGRWTLLGVVAAVTAAAILVPATIFHGRDAAPVATGTTAPATGAPINVLLLGSDARIDGYPPRSDTMILVHVPADRQRVRAVSIPRDSLVPIPACRVGGKTLPARVGLINSVFPIAGVSCVVKTLEMLTSVRIDRTVVIDFAGFRRMVDAVGGVPVRLPVSVSDPKSGLRLPPGEHRLDGRQALAYVRLRHGLGDGSDLARVKRQQQFLAAFMREVKARMDGNPVWLAKFLAVAVGSVETTPRMDAGELRTLVSAFGKGGTVELDTVPVRPARQDPNRLEWDSRRADRMFATFKTP</sequence>